<dbReference type="EMBL" id="VSSQ01000170">
    <property type="protein sequence ID" value="MPL82968.1"/>
    <property type="molecule type" value="Genomic_DNA"/>
</dbReference>
<dbReference type="InterPro" id="IPR007525">
    <property type="entry name" value="FrhB_FdhB_C"/>
</dbReference>
<protein>
    <recommendedName>
        <fullName evidence="5">Coenzyme F420 hydrogenase/dehydrogenase beta subunit C-terminal domain-containing protein</fullName>
    </recommendedName>
</protein>
<reference evidence="4" key="1">
    <citation type="submission" date="2019-08" db="EMBL/GenBank/DDBJ databases">
        <authorList>
            <person name="Kucharzyk K."/>
            <person name="Murdoch R.W."/>
            <person name="Higgins S."/>
            <person name="Loffler F."/>
        </authorList>
    </citation>
    <scope>NUCLEOTIDE SEQUENCE</scope>
</reference>
<dbReference type="AlphaFoldDB" id="A0A644UV57"/>
<dbReference type="PANTHER" id="PTHR31332">
    <property type="entry name" value="7-HYDROXYMETHYL CHLOROPHYLL A REDUCTASE, CHLOROPLASTIC"/>
    <property type="match status" value="1"/>
</dbReference>
<dbReference type="GO" id="GO:0052592">
    <property type="term" value="F:oxidoreductase activity, acting on CH or CH2 groups, with an iron-sulfur protein as acceptor"/>
    <property type="evidence" value="ECO:0007669"/>
    <property type="project" value="TreeGrafter"/>
</dbReference>
<keyword evidence="1" id="KW-1133">Transmembrane helix</keyword>
<evidence type="ECO:0000259" key="2">
    <source>
        <dbReference type="Pfam" id="PF04422"/>
    </source>
</evidence>
<feature type="domain" description="Coenzyme F420 hydrogenase/dehydrogenase beta subunit N-terminal" evidence="2">
    <location>
        <begin position="95"/>
        <end position="169"/>
    </location>
</feature>
<gene>
    <name evidence="4" type="ORF">SDC9_28918</name>
</gene>
<sequence length="441" mass="50770">MSVKSIEKLRRVMRSELCNRCGSCVGLSEGKIIFNDREGKYLPQQVADIDDQHADRLWSACSGKDFNFPEYNKLFFANSPYYHKYIGSYHSINIGYAIDDEVRRNSASGGILSAILIYLLENNRINGVVTLRMSKDKPWLTEPFIARTKEEVMEAAQSKYTVSSVNEILPDLENFNGELAFVGIPPQVQSIRKLQKINDPAVKNIKYIFGPFYGNTLYFSSVVSFLKTYGEKDYKKIKKLYFRHGEWPGNMRIEMESGRVIELKKFHANYLIPFHVLKNSLYCTDFTNEFTDISGGDAWAPVYEDRGKGFSMIIARSKAGQEILDEMIVGGRISAEAIAEKDAITMHSHGYDFKKRGSFIRIKFRKLFGKQVPDYGYYMRRFGLSRYLMEMVISIMFMILGTTLARWVVEQFPPGFIGQIFEKARTTWKNSTKKIKRQQLG</sequence>
<dbReference type="InterPro" id="IPR007516">
    <property type="entry name" value="Co_F420_Hydgase/DH_bsu_N"/>
</dbReference>
<comment type="caution">
    <text evidence="4">The sequence shown here is derived from an EMBL/GenBank/DDBJ whole genome shotgun (WGS) entry which is preliminary data.</text>
</comment>
<accession>A0A644UV57</accession>
<feature type="domain" description="Coenzyme F420 hydrogenase/dehydrogenase beta subunit C-terminal" evidence="3">
    <location>
        <begin position="179"/>
        <end position="340"/>
    </location>
</feature>
<evidence type="ECO:0000259" key="3">
    <source>
        <dbReference type="Pfam" id="PF04432"/>
    </source>
</evidence>
<evidence type="ECO:0008006" key="5">
    <source>
        <dbReference type="Google" id="ProtNLM"/>
    </source>
</evidence>
<keyword evidence="1" id="KW-0472">Membrane</keyword>
<dbReference type="InterPro" id="IPR045220">
    <property type="entry name" value="FRHB/FDHB/HCAR-like"/>
</dbReference>
<name>A0A644UV57_9ZZZZ</name>
<dbReference type="Pfam" id="PF04432">
    <property type="entry name" value="FrhB_FdhB_C"/>
    <property type="match status" value="1"/>
</dbReference>
<organism evidence="4">
    <name type="scientific">bioreactor metagenome</name>
    <dbReference type="NCBI Taxonomy" id="1076179"/>
    <lineage>
        <taxon>unclassified sequences</taxon>
        <taxon>metagenomes</taxon>
        <taxon>ecological metagenomes</taxon>
    </lineage>
</organism>
<keyword evidence="1" id="KW-0812">Transmembrane</keyword>
<evidence type="ECO:0000256" key="1">
    <source>
        <dbReference type="SAM" id="Phobius"/>
    </source>
</evidence>
<dbReference type="PANTHER" id="PTHR31332:SF0">
    <property type="entry name" value="7-HYDROXYMETHYL CHLOROPHYLL A REDUCTASE, CHLOROPLASTIC"/>
    <property type="match status" value="1"/>
</dbReference>
<feature type="transmembrane region" description="Helical" evidence="1">
    <location>
        <begin position="387"/>
        <end position="409"/>
    </location>
</feature>
<dbReference type="Pfam" id="PF04422">
    <property type="entry name" value="FrhB_FdhB_N"/>
    <property type="match status" value="1"/>
</dbReference>
<evidence type="ECO:0000313" key="4">
    <source>
        <dbReference type="EMBL" id="MPL82968.1"/>
    </source>
</evidence>
<proteinExistence type="predicted"/>